<protein>
    <recommendedName>
        <fullName evidence="3">HK97 gp10 family phage protein</fullName>
    </recommendedName>
</protein>
<reference evidence="2" key="1">
    <citation type="journal article" date="2014" name="Genome Announc.">
        <title>Draft genome sequence of Weissella oryzae SG25T, isolated from fermented rice grains.</title>
        <authorList>
            <person name="Tanizawa Y."/>
            <person name="Fujisawa T."/>
            <person name="Mochizuki T."/>
            <person name="Kaminuma E."/>
            <person name="Suzuki Y."/>
            <person name="Nakamura Y."/>
            <person name="Tohno M."/>
        </authorList>
    </citation>
    <scope>NUCLEOTIDE SEQUENCE [LARGE SCALE GENOMIC DNA]</scope>
    <source>
        <strain evidence="2">DSM 25784 / JCM 18191 / LMG 30913 / SG25</strain>
    </source>
</reference>
<dbReference type="EMBL" id="DF820489">
    <property type="protein sequence ID" value="GAK31007.1"/>
    <property type="molecule type" value="Genomic_DNA"/>
</dbReference>
<dbReference type="RefSeq" id="WP_027699055.1">
    <property type="nucleotide sequence ID" value="NZ_DF820489.1"/>
</dbReference>
<evidence type="ECO:0000313" key="2">
    <source>
        <dbReference type="Proteomes" id="UP000030643"/>
    </source>
</evidence>
<name>A0A069CUC7_WEIOS</name>
<evidence type="ECO:0008006" key="3">
    <source>
        <dbReference type="Google" id="ProtNLM"/>
    </source>
</evidence>
<organism evidence="1 2">
    <name type="scientific">Weissella oryzae (strain DSM 25784 / JCM 18191 / LMG 30913 / SG25)</name>
    <dbReference type="NCBI Taxonomy" id="1329250"/>
    <lineage>
        <taxon>Bacteria</taxon>
        <taxon>Bacillati</taxon>
        <taxon>Bacillota</taxon>
        <taxon>Bacilli</taxon>
        <taxon>Lactobacillales</taxon>
        <taxon>Lactobacillaceae</taxon>
        <taxon>Weissella</taxon>
    </lineage>
</organism>
<dbReference type="AlphaFoldDB" id="A0A069CUC7"/>
<keyword evidence="2" id="KW-1185">Reference proteome</keyword>
<dbReference type="Proteomes" id="UP000030643">
    <property type="component" value="Unassembled WGS sequence"/>
</dbReference>
<dbReference type="OrthoDB" id="886754at2"/>
<evidence type="ECO:0000313" key="1">
    <source>
        <dbReference type="EMBL" id="GAK31007.1"/>
    </source>
</evidence>
<dbReference type="eggNOG" id="ENOG5030W57">
    <property type="taxonomic scope" value="Bacteria"/>
</dbReference>
<dbReference type="InterPro" id="IPR010064">
    <property type="entry name" value="HK97-gp10_tail"/>
</dbReference>
<dbReference type="Pfam" id="PF04883">
    <property type="entry name" value="HK97-gp10_like"/>
    <property type="match status" value="1"/>
</dbReference>
<sequence length="115" mass="12732">MGLVLSGGDGLSQFLEVKTKIGTEVIAAVKRNGASMQEQAQRNAPVDTGFLKRQIFLNLINAGTDFSAEVSGDASYDPYQEYGTRFMPGKPHIRPAYYSQRDQFIKDINSIAERK</sequence>
<dbReference type="NCBIfam" id="TIGR01725">
    <property type="entry name" value="phge_HK97_gp10"/>
    <property type="match status" value="1"/>
</dbReference>
<gene>
    <name evidence="1" type="ORF">WOSG25_061370</name>
</gene>
<accession>A0A069CUC7</accession>
<dbReference type="STRING" id="1329250.WOSG25_061370"/>
<proteinExistence type="predicted"/>